<organism evidence="1 2">
    <name type="scientific">Artemisia annua</name>
    <name type="common">Sweet wormwood</name>
    <dbReference type="NCBI Taxonomy" id="35608"/>
    <lineage>
        <taxon>Eukaryota</taxon>
        <taxon>Viridiplantae</taxon>
        <taxon>Streptophyta</taxon>
        <taxon>Embryophyta</taxon>
        <taxon>Tracheophyta</taxon>
        <taxon>Spermatophyta</taxon>
        <taxon>Magnoliopsida</taxon>
        <taxon>eudicotyledons</taxon>
        <taxon>Gunneridae</taxon>
        <taxon>Pentapetalae</taxon>
        <taxon>asterids</taxon>
        <taxon>campanulids</taxon>
        <taxon>Asterales</taxon>
        <taxon>Asteraceae</taxon>
        <taxon>Asteroideae</taxon>
        <taxon>Anthemideae</taxon>
        <taxon>Artemisiinae</taxon>
        <taxon>Artemisia</taxon>
    </lineage>
</organism>
<sequence>MTDVVITGLTTDLFFGPLTRDDVVVELHILVTVPIIHIFDVENLATSRLTLWHSGDKKLAEKLDLQLVHRHKIGNMENFGIYHEGMSYNEQRSSYGTESVVQSPLGLSVARETNFVIEALKETNFVSAGEQSGYLLYKRINLDLFDPGDSLLTSLFSDEAYKFPGERFVSDVWLQILRTIGLQDTHDADILLKCAKK</sequence>
<comment type="caution">
    <text evidence="1">The sequence shown here is derived from an EMBL/GenBank/DDBJ whole genome shotgun (WGS) entry which is preliminary data.</text>
</comment>
<keyword evidence="1" id="KW-0808">Transferase</keyword>
<accession>A0A2U1MXX0</accession>
<dbReference type="AlphaFoldDB" id="A0A2U1MXX0"/>
<evidence type="ECO:0000313" key="1">
    <source>
        <dbReference type="EMBL" id="PWA66044.1"/>
    </source>
</evidence>
<reference evidence="1 2" key="1">
    <citation type="journal article" date="2018" name="Mol. Plant">
        <title>The genome of Artemisia annua provides insight into the evolution of Asteraceae family and artemisinin biosynthesis.</title>
        <authorList>
            <person name="Shen Q."/>
            <person name="Zhang L."/>
            <person name="Liao Z."/>
            <person name="Wang S."/>
            <person name="Yan T."/>
            <person name="Shi P."/>
            <person name="Liu M."/>
            <person name="Fu X."/>
            <person name="Pan Q."/>
            <person name="Wang Y."/>
            <person name="Lv Z."/>
            <person name="Lu X."/>
            <person name="Zhang F."/>
            <person name="Jiang W."/>
            <person name="Ma Y."/>
            <person name="Chen M."/>
            <person name="Hao X."/>
            <person name="Li L."/>
            <person name="Tang Y."/>
            <person name="Lv G."/>
            <person name="Zhou Y."/>
            <person name="Sun X."/>
            <person name="Brodelius P.E."/>
            <person name="Rose J.K.C."/>
            <person name="Tang K."/>
        </authorList>
    </citation>
    <scope>NUCLEOTIDE SEQUENCE [LARGE SCALE GENOMIC DNA]</scope>
    <source>
        <strain evidence="2">cv. Huhao1</strain>
        <tissue evidence="1">Leaf</tissue>
    </source>
</reference>
<name>A0A2U1MXX0_ARTAN</name>
<dbReference type="PANTHER" id="PTHR46919">
    <property type="entry name" value="ZINC FINGER, C3HC4 TYPE (RING FINGER) FAMILY PROTEIN"/>
    <property type="match status" value="1"/>
</dbReference>
<keyword evidence="1" id="KW-0067">ATP-binding</keyword>
<dbReference type="EMBL" id="PKPP01004108">
    <property type="protein sequence ID" value="PWA66044.1"/>
    <property type="molecule type" value="Genomic_DNA"/>
</dbReference>
<dbReference type="PANTHER" id="PTHR46919:SF2">
    <property type="entry name" value="SACSIN"/>
    <property type="match status" value="1"/>
</dbReference>
<evidence type="ECO:0000313" key="2">
    <source>
        <dbReference type="Proteomes" id="UP000245207"/>
    </source>
</evidence>
<dbReference type="OrthoDB" id="10646034at2759"/>
<dbReference type="GO" id="GO:0005524">
    <property type="term" value="F:ATP binding"/>
    <property type="evidence" value="ECO:0007669"/>
    <property type="project" value="UniProtKB-KW"/>
</dbReference>
<keyword evidence="2" id="KW-1185">Reference proteome</keyword>
<dbReference type="STRING" id="35608.A0A2U1MXX0"/>
<gene>
    <name evidence="1" type="ORF">CTI12_AA330930</name>
</gene>
<protein>
    <submittedName>
        <fullName evidence="1">Histidine kinase-like ATPase, ATP-binding domain-containing protein</fullName>
    </submittedName>
</protein>
<keyword evidence="1" id="KW-0547">Nucleotide-binding</keyword>
<dbReference type="GO" id="GO:0016301">
    <property type="term" value="F:kinase activity"/>
    <property type="evidence" value="ECO:0007669"/>
    <property type="project" value="UniProtKB-KW"/>
</dbReference>
<dbReference type="Proteomes" id="UP000245207">
    <property type="component" value="Unassembled WGS sequence"/>
</dbReference>
<keyword evidence="1" id="KW-0418">Kinase</keyword>
<proteinExistence type="predicted"/>